<dbReference type="InterPro" id="IPR041267">
    <property type="entry name" value="NLRP_HD2"/>
</dbReference>
<feature type="non-terminal residue" evidence="15">
    <location>
        <position position="1814"/>
    </location>
</feature>
<keyword evidence="6" id="KW-0547">Nucleotide-binding</keyword>
<dbReference type="GO" id="GO:0005737">
    <property type="term" value="C:cytoplasm"/>
    <property type="evidence" value="ECO:0007669"/>
    <property type="project" value="UniProtKB-SubCell"/>
</dbReference>
<dbReference type="InterPro" id="IPR006553">
    <property type="entry name" value="Leu-rich_rpt_Cys-con_subtyp"/>
</dbReference>
<dbReference type="Pfam" id="PF13516">
    <property type="entry name" value="LRR_6"/>
    <property type="match status" value="14"/>
</dbReference>
<comment type="caution">
    <text evidence="15">The sequence shown here is derived from an EMBL/GenBank/DDBJ whole genome shotgun (WGS) entry which is preliminary data.</text>
</comment>
<dbReference type="Gene3D" id="3.40.50.300">
    <property type="entry name" value="P-loop containing nucleotide triphosphate hydrolases"/>
    <property type="match status" value="1"/>
</dbReference>
<feature type="domain" description="B30.2/SPRY" evidence="13">
    <location>
        <begin position="1621"/>
        <end position="1814"/>
    </location>
</feature>
<evidence type="ECO:0000259" key="13">
    <source>
        <dbReference type="PROSITE" id="PS50188"/>
    </source>
</evidence>
<dbReference type="SUPFAM" id="SSF49899">
    <property type="entry name" value="Concanavalin A-like lectins/glucanases"/>
    <property type="match status" value="1"/>
</dbReference>
<keyword evidence="2" id="KW-0963">Cytoplasm</keyword>
<feature type="compositionally biased region" description="Polar residues" evidence="11">
    <location>
        <begin position="1"/>
        <end position="21"/>
    </location>
</feature>
<feature type="domain" description="NACHT" evidence="14">
    <location>
        <begin position="356"/>
        <end position="490"/>
    </location>
</feature>
<feature type="region of interest" description="Disordered" evidence="11">
    <location>
        <begin position="1"/>
        <end position="100"/>
    </location>
</feature>
<name>A0A9D3QFP7_MEGAT</name>
<dbReference type="InterPro" id="IPR007111">
    <property type="entry name" value="NACHT_NTPase"/>
</dbReference>
<dbReference type="Pfam" id="PF15227">
    <property type="entry name" value="zf-C3HC4_4"/>
    <property type="match status" value="1"/>
</dbReference>
<evidence type="ECO:0000256" key="7">
    <source>
        <dbReference type="ARBA" id="ARBA00022771"/>
    </source>
</evidence>
<dbReference type="Pfam" id="PF00622">
    <property type="entry name" value="SPRY"/>
    <property type="match status" value="1"/>
</dbReference>
<evidence type="ECO:0000256" key="11">
    <source>
        <dbReference type="SAM" id="MobiDB-lite"/>
    </source>
</evidence>
<protein>
    <recommendedName>
        <fullName evidence="17">NACHT, LRR and PYD domains-containing protein 12-like</fullName>
    </recommendedName>
</protein>
<dbReference type="SMART" id="SM00367">
    <property type="entry name" value="LRR_CC"/>
    <property type="match status" value="9"/>
</dbReference>
<keyword evidence="16" id="KW-1185">Reference proteome</keyword>
<dbReference type="CDD" id="cd16040">
    <property type="entry name" value="SPRY_PRY_SNTX"/>
    <property type="match status" value="1"/>
</dbReference>
<evidence type="ECO:0000313" key="15">
    <source>
        <dbReference type="EMBL" id="KAG7491282.1"/>
    </source>
</evidence>
<evidence type="ECO:0000256" key="6">
    <source>
        <dbReference type="ARBA" id="ARBA00022741"/>
    </source>
</evidence>
<reference evidence="15" key="1">
    <citation type="submission" date="2021-01" db="EMBL/GenBank/DDBJ databases">
        <authorList>
            <person name="Zahm M."/>
            <person name="Roques C."/>
            <person name="Cabau C."/>
            <person name="Klopp C."/>
            <person name="Donnadieu C."/>
            <person name="Jouanno E."/>
            <person name="Lampietro C."/>
            <person name="Louis A."/>
            <person name="Herpin A."/>
            <person name="Echchiki A."/>
            <person name="Berthelot C."/>
            <person name="Parey E."/>
            <person name="Roest-Crollius H."/>
            <person name="Braasch I."/>
            <person name="Postlethwait J."/>
            <person name="Bobe J."/>
            <person name="Montfort J."/>
            <person name="Bouchez O."/>
            <person name="Begum T."/>
            <person name="Mejri S."/>
            <person name="Adams A."/>
            <person name="Chen W.-J."/>
            <person name="Guiguen Y."/>
        </authorList>
    </citation>
    <scope>NUCLEOTIDE SEQUENCE</scope>
    <source>
        <strain evidence="15">YG-15Mar2019-1</strain>
        <tissue evidence="15">Brain</tissue>
    </source>
</reference>
<evidence type="ECO:0000256" key="2">
    <source>
        <dbReference type="ARBA" id="ARBA00022490"/>
    </source>
</evidence>
<dbReference type="PROSITE" id="PS00518">
    <property type="entry name" value="ZF_RING_1"/>
    <property type="match status" value="1"/>
</dbReference>
<dbReference type="InterPro" id="IPR017907">
    <property type="entry name" value="Znf_RING_CS"/>
</dbReference>
<keyword evidence="3" id="KW-0433">Leucine-rich repeat</keyword>
<evidence type="ECO:0000256" key="4">
    <source>
        <dbReference type="ARBA" id="ARBA00022723"/>
    </source>
</evidence>
<organism evidence="15 16">
    <name type="scientific">Megalops atlanticus</name>
    <name type="common">Tarpon</name>
    <name type="synonym">Clupea gigantea</name>
    <dbReference type="NCBI Taxonomy" id="7932"/>
    <lineage>
        <taxon>Eukaryota</taxon>
        <taxon>Metazoa</taxon>
        <taxon>Chordata</taxon>
        <taxon>Craniata</taxon>
        <taxon>Vertebrata</taxon>
        <taxon>Euteleostomi</taxon>
        <taxon>Actinopterygii</taxon>
        <taxon>Neopterygii</taxon>
        <taxon>Teleostei</taxon>
        <taxon>Elopiformes</taxon>
        <taxon>Megalopidae</taxon>
        <taxon>Megalops</taxon>
    </lineage>
</organism>
<keyword evidence="4" id="KW-0479">Metal-binding</keyword>
<dbReference type="EMBL" id="JAFDVH010000001">
    <property type="protein sequence ID" value="KAG7491282.1"/>
    <property type="molecule type" value="Genomic_DNA"/>
</dbReference>
<dbReference type="InterPro" id="IPR001841">
    <property type="entry name" value="Znf_RING"/>
</dbReference>
<evidence type="ECO:0000256" key="1">
    <source>
        <dbReference type="ARBA" id="ARBA00004496"/>
    </source>
</evidence>
<dbReference type="SUPFAM" id="SSF52047">
    <property type="entry name" value="RNI-like"/>
    <property type="match status" value="3"/>
</dbReference>
<dbReference type="PROSITE" id="PS50837">
    <property type="entry name" value="NACHT"/>
    <property type="match status" value="1"/>
</dbReference>
<dbReference type="PANTHER" id="PTHR24106">
    <property type="entry name" value="NACHT, LRR AND CARD DOMAINS-CONTAINING"/>
    <property type="match status" value="1"/>
</dbReference>
<dbReference type="InterPro" id="IPR013083">
    <property type="entry name" value="Znf_RING/FYVE/PHD"/>
</dbReference>
<gene>
    <name evidence="15" type="ORF">MATL_G00001410</name>
</gene>
<evidence type="ECO:0000313" key="16">
    <source>
        <dbReference type="Proteomes" id="UP001046870"/>
    </source>
</evidence>
<dbReference type="PROSITE" id="PS50188">
    <property type="entry name" value="B302_SPRY"/>
    <property type="match status" value="1"/>
</dbReference>
<dbReference type="Pfam" id="PF17776">
    <property type="entry name" value="NLRC4_HD2"/>
    <property type="match status" value="1"/>
</dbReference>
<dbReference type="GO" id="GO:0008270">
    <property type="term" value="F:zinc ion binding"/>
    <property type="evidence" value="ECO:0007669"/>
    <property type="project" value="UniProtKB-KW"/>
</dbReference>
<accession>A0A9D3QFP7</accession>
<dbReference type="SMART" id="SM01288">
    <property type="entry name" value="FISNA"/>
    <property type="match status" value="1"/>
</dbReference>
<feature type="compositionally biased region" description="Polar residues" evidence="11">
    <location>
        <begin position="71"/>
        <end position="86"/>
    </location>
</feature>
<dbReference type="Gene3D" id="3.80.10.10">
    <property type="entry name" value="Ribonuclease Inhibitor"/>
    <property type="match status" value="6"/>
</dbReference>
<dbReference type="InterPro" id="IPR051261">
    <property type="entry name" value="NLR"/>
</dbReference>
<dbReference type="Gene3D" id="2.60.120.920">
    <property type="match status" value="1"/>
</dbReference>
<dbReference type="InterPro" id="IPR003877">
    <property type="entry name" value="SPRY_dom"/>
</dbReference>
<proteinExistence type="predicted"/>
<dbReference type="PROSITE" id="PS50089">
    <property type="entry name" value="ZF_RING_2"/>
    <property type="match status" value="1"/>
</dbReference>
<dbReference type="Gene3D" id="3.30.40.10">
    <property type="entry name" value="Zinc/RING finger domain, C3HC4 (zinc finger)"/>
    <property type="match status" value="1"/>
</dbReference>
<dbReference type="Pfam" id="PF14484">
    <property type="entry name" value="FISNA"/>
    <property type="match status" value="1"/>
</dbReference>
<dbReference type="SMART" id="SM00589">
    <property type="entry name" value="PRY"/>
    <property type="match status" value="1"/>
</dbReference>
<feature type="domain" description="RING-type" evidence="12">
    <location>
        <begin position="150"/>
        <end position="193"/>
    </location>
</feature>
<evidence type="ECO:0000256" key="9">
    <source>
        <dbReference type="ARBA" id="ARBA00022840"/>
    </source>
</evidence>
<keyword evidence="5" id="KW-0677">Repeat</keyword>
<dbReference type="FunFam" id="3.40.50.300:FF:000210">
    <property type="entry name" value="Si:dkey-16p6.1"/>
    <property type="match status" value="1"/>
</dbReference>
<comment type="subcellular location">
    <subcellularLocation>
        <location evidence="1">Cytoplasm</location>
    </subcellularLocation>
</comment>
<dbReference type="SMART" id="SM00184">
    <property type="entry name" value="RING"/>
    <property type="match status" value="1"/>
</dbReference>
<evidence type="ECO:0000256" key="5">
    <source>
        <dbReference type="ARBA" id="ARBA00022737"/>
    </source>
</evidence>
<evidence type="ECO:0000256" key="8">
    <source>
        <dbReference type="ARBA" id="ARBA00022833"/>
    </source>
</evidence>
<dbReference type="InterPro" id="IPR032675">
    <property type="entry name" value="LRR_dom_sf"/>
</dbReference>
<sequence>PFYKESSTCGIISTVSPYTDQTKPEEPGEGGVASKMNAEEDGEEGGVASGMYHSLSGAMDPPSKRVRPQRSESPVPSCQSVKSSWSMDYPPELRGNVRPPDPRVRLQRAESPVPSCQSVKSSWSMDYPPELRGNVHPPDTSELSELQSRCAVCEQVMMEPVSITCGHSFCRQCISSYWEQSASAGHYACPQCRKRSRTRPMLHAHTALAGPVQELQQEGLSPADTLQTHTLVEPTGNQQSLCQRSMIVDALPLCSNDQELETENKKCAQRLQDKLKSSLKKRFECIFEGVATSGKHTLLNSIYTELYITEGDSEGVNNEHEVWQIETASRTQTTQDTAINCNDIFQPLPGQENPIRTVLTKGIAGIGKTVSVQKFILDWAEGKANQDVCFMFVLPFRELNLISDEQYSLLGLLHVFHPETRGIENIQSDADKVLFIFDGLDESRLPFNFQQNEILSDVTKTSTVDVLLTNLIKGNLLPSALLWITSRPAAANQIPPDYVQRLTEVRGFSDSQKEEYFRKRLSDENQASRIIFHIQSSRSLNIMCHMPVFCWISATVLERLLGEAVCGEIPKTLTGMYTHFLLIQSNIKNQKYQGTNETDPQKLLALDKDIILKLGQLAFEHLKKSNLVFYEEDLRKYGIDVTEASVYSGVCTEIFKEESVLYQKKVYCFVHLSIQEYLAALYVFHSYASNNVNALKSIFARWSKATKMSLCDLHQRFVEKALESKNGHLDLFLRFLLGLSLDSNQNLLKGLLTGSNPESIKETIQYIKELEEDDPSPERCINLFHCLAELNDDSLTKEGQKYLSSESHEMISAAHCSALAYMLLMSEEVLDEFDLRKYNTSDEGCRRLVPAVRCCRKALLSNCNLTEKCFEIVASALQSATSPLRELDLSKNKLGESGGKLLSAALMSPNCKLQTLDLSFCQMGNSGVELLCTGLSKVSTLRMDECRFNDESCDLVASALRQSANSQLRELDFSNNKLGESAVKLLCAGLRSPVCDIQALRLSNCNLTETCFEIVASALQSATSPLTELDLSKNKLGESGGKLLSAALMSPNCKLESLDLSFCQMGSSGVELLCTGLSKVSTLRMDQCRFSDKSCGLVASSLRQSANSQLRELDFSNNKLGESAVKLLCAGLRGPLCDIQALRLRDCNLNEKSCEAVISALQSVTSSLRELDLRSNNLGDSGVEQLCALLMSPNCKIQTLRLRSCNLNEKSCETVISALQSNTLSLIELDLSYNNLGGSGGKQLCALLMNPNCKIQTLRLSGCNLTDESIEIVDSALQSATSPLRELDLSKNDLGDSGVKLLSAALMSPNCKLQTLKLSDCYLRDESIEIVASAPQSATSPLRELDLSKNNLGESGVKLLSAALMSPNCKLQTLDLSSCNLGESGGKLLCAGLKCELKVFKIFSRTFRKESWETVRELDLTNSNLGDSGVKLLCAALSRNSKLQILRLGHCNLTETCCDDLASVLRSHHSELRELELRDNDLQDSGVRALSAGLEDPHCKLQRLGLGQCNLTEGCCDDLASVLRSHHSELRELELRDNDLQDSGVRALSAGLEDPHCKLQRLGLPGCLVTKRGCASLASALRSNPSHLRELDLSYNHPGDSGVRALSAGVEDPSFKLETLLVDHGGEIRLKAGLKKYACQLTLDPNTAHRFLSLSEWDRKVTNTPGREQPYPDHTERFDTMRQVLCREGLSGTRCYWEAECSGLAAIAVAYKGISRKGMGSGSEFGLNDQSWSLSCRGDGFSARHNNNSTFIPAPSSRSRRVGVYLDWPAGTLSFYSVSSDALTRLHTFHTTFTQPLYPGFWVFDGTVSPCMLG</sequence>
<dbReference type="InterPro" id="IPR006574">
    <property type="entry name" value="PRY"/>
</dbReference>
<evidence type="ECO:0000256" key="3">
    <source>
        <dbReference type="ARBA" id="ARBA00022614"/>
    </source>
</evidence>
<dbReference type="InterPro" id="IPR027417">
    <property type="entry name" value="P-loop_NTPase"/>
</dbReference>
<dbReference type="GO" id="GO:0005524">
    <property type="term" value="F:ATP binding"/>
    <property type="evidence" value="ECO:0007669"/>
    <property type="project" value="UniProtKB-KW"/>
</dbReference>
<dbReference type="Pfam" id="PF05729">
    <property type="entry name" value="NACHT"/>
    <property type="match status" value="1"/>
</dbReference>
<dbReference type="SUPFAM" id="SSF57850">
    <property type="entry name" value="RING/U-box"/>
    <property type="match status" value="1"/>
</dbReference>
<keyword evidence="8" id="KW-0862">Zinc</keyword>
<dbReference type="SMART" id="SM00368">
    <property type="entry name" value="LRR_RI"/>
    <property type="match status" value="23"/>
</dbReference>
<dbReference type="PRINTS" id="PR01407">
    <property type="entry name" value="BUTYPHLNCDUF"/>
</dbReference>
<keyword evidence="7 10" id="KW-0863">Zinc-finger</keyword>
<dbReference type="OrthoDB" id="120976at2759"/>
<dbReference type="Pfam" id="PF17779">
    <property type="entry name" value="WHD_NOD2"/>
    <property type="match status" value="1"/>
</dbReference>
<keyword evidence="9" id="KW-0067">ATP-binding</keyword>
<dbReference type="InterPro" id="IPR003879">
    <property type="entry name" value="Butyrophylin_SPRY"/>
</dbReference>
<dbReference type="InterPro" id="IPR001611">
    <property type="entry name" value="Leu-rich_rpt"/>
</dbReference>
<evidence type="ECO:0000259" key="12">
    <source>
        <dbReference type="PROSITE" id="PS50089"/>
    </source>
</evidence>
<evidence type="ECO:0000256" key="10">
    <source>
        <dbReference type="PROSITE-ProRule" id="PRU00175"/>
    </source>
</evidence>
<dbReference type="InterPro" id="IPR029495">
    <property type="entry name" value="NACHT-assoc"/>
</dbReference>
<dbReference type="SMART" id="SM00449">
    <property type="entry name" value="SPRY"/>
    <property type="match status" value="1"/>
</dbReference>
<dbReference type="InterPro" id="IPR001870">
    <property type="entry name" value="B30.2/SPRY"/>
</dbReference>
<evidence type="ECO:0008006" key="17">
    <source>
        <dbReference type="Google" id="ProtNLM"/>
    </source>
</evidence>
<dbReference type="Proteomes" id="UP001046870">
    <property type="component" value="Chromosome 1"/>
</dbReference>
<dbReference type="InterPro" id="IPR013320">
    <property type="entry name" value="ConA-like_dom_sf"/>
</dbReference>
<dbReference type="InterPro" id="IPR041075">
    <property type="entry name" value="NOD1/2_WH"/>
</dbReference>
<evidence type="ECO:0000259" key="14">
    <source>
        <dbReference type="PROSITE" id="PS50837"/>
    </source>
</evidence>
<dbReference type="InterPro" id="IPR043136">
    <property type="entry name" value="B30.2/SPRY_sf"/>
</dbReference>
<dbReference type="Pfam" id="PF13765">
    <property type="entry name" value="PRY"/>
    <property type="match status" value="1"/>
</dbReference>